<dbReference type="EMBL" id="JAQLWV010000019">
    <property type="protein sequence ID" value="MDB7933990.1"/>
    <property type="molecule type" value="Genomic_DNA"/>
</dbReference>
<dbReference type="AlphaFoldDB" id="A0AAW6CIG7"/>
<keyword evidence="1" id="KW-1133">Transmembrane helix</keyword>
<proteinExistence type="predicted"/>
<reference evidence="2" key="1">
    <citation type="submission" date="2023-01" db="EMBL/GenBank/DDBJ databases">
        <title>Human gut microbiome strain richness.</title>
        <authorList>
            <person name="Chen-Liaw A."/>
        </authorList>
    </citation>
    <scope>NUCLEOTIDE SEQUENCE</scope>
    <source>
        <strain evidence="2">1001287st1_F4_1001285I_161205</strain>
    </source>
</reference>
<sequence length="65" mass="7573">MNKQKWTEKPVTWGGYLKLSGIVTVIGAIFSAVYIIAMFEPAWWIGIRKTVGKTFSHWARKRNRF</sequence>
<keyword evidence="1" id="KW-0472">Membrane</keyword>
<accession>A0AAW6CIG7</accession>
<feature type="transmembrane region" description="Helical" evidence="1">
    <location>
        <begin position="20"/>
        <end position="39"/>
    </location>
</feature>
<comment type="caution">
    <text evidence="2">The sequence shown here is derived from an EMBL/GenBank/DDBJ whole genome shotgun (WGS) entry which is preliminary data.</text>
</comment>
<protein>
    <submittedName>
        <fullName evidence="2">Uncharacterized protein</fullName>
    </submittedName>
</protein>
<dbReference type="RefSeq" id="WP_195308517.1">
    <property type="nucleotide sequence ID" value="NZ_JADMVC010000026.1"/>
</dbReference>
<evidence type="ECO:0000313" key="3">
    <source>
        <dbReference type="Proteomes" id="UP001211173"/>
    </source>
</evidence>
<organism evidence="2 3">
    <name type="scientific">Flavonifractor plautii</name>
    <name type="common">Fusobacterium plautii</name>
    <dbReference type="NCBI Taxonomy" id="292800"/>
    <lineage>
        <taxon>Bacteria</taxon>
        <taxon>Bacillati</taxon>
        <taxon>Bacillota</taxon>
        <taxon>Clostridia</taxon>
        <taxon>Eubacteriales</taxon>
        <taxon>Oscillospiraceae</taxon>
        <taxon>Flavonifractor</taxon>
    </lineage>
</organism>
<dbReference type="Proteomes" id="UP001211173">
    <property type="component" value="Unassembled WGS sequence"/>
</dbReference>
<keyword evidence="1" id="KW-0812">Transmembrane</keyword>
<gene>
    <name evidence="2" type="ORF">PNE06_12985</name>
</gene>
<evidence type="ECO:0000313" key="2">
    <source>
        <dbReference type="EMBL" id="MDB7933990.1"/>
    </source>
</evidence>
<evidence type="ECO:0000256" key="1">
    <source>
        <dbReference type="SAM" id="Phobius"/>
    </source>
</evidence>
<name>A0AAW6CIG7_FLAPL</name>